<dbReference type="Gene3D" id="3.40.30.10">
    <property type="entry name" value="Glutaredoxin"/>
    <property type="match status" value="1"/>
</dbReference>
<evidence type="ECO:0000313" key="2">
    <source>
        <dbReference type="Proteomes" id="UP001139125"/>
    </source>
</evidence>
<sequence>MRHFALYSIVALVWLTAACSNEPQELKTVVKGTFTVADSVDDSNDFSGIGVTIVFRDSANAKTDTLFHELTNEAGTFMGNVTFPEKSYYNMIISRNETNLGNLGVILAAGDTLTVTGELPGLNETIEVSSREHEAMETLARVNRGFQRIGAFARSGAIPDSQIIDEVKKWSDLYWEVFEKHENTFAAYLAAEKSVQILSSFDQNTMLERIDAALPNDYTVSVALNLAKPYIAQTKGFDAASNYLDSLVQISGDESVKEAIKRDKIMMYFDSSRVKEAKTLLNSYEEQYTGSGSKKWARRIRYDLNYLAPGVQAPDFSFVTLAGDTVSNSSLNGDVYILEISPLANPEYQNDYDRTVIIHEIYKNYGLKIFTIPLDESRLTVEGFFEDRRKVWSVAEIGSFDVQNIIQKFNVVQVPTRFLIDENGVLIRKYERGEFEEVIQGLNKAFDNSNSPS</sequence>
<reference evidence="1" key="1">
    <citation type="submission" date="2022-06" db="EMBL/GenBank/DDBJ databases">
        <title>Gracilimonas sp. CAU 1638 isolated from sea sediment.</title>
        <authorList>
            <person name="Kim W."/>
        </authorList>
    </citation>
    <scope>NUCLEOTIDE SEQUENCE</scope>
    <source>
        <strain evidence="1">CAU 1638</strain>
    </source>
</reference>
<dbReference type="RefSeq" id="WP_255132605.1">
    <property type="nucleotide sequence ID" value="NZ_JANDBC010000001.1"/>
</dbReference>
<organism evidence="1 2">
    <name type="scientific">Gracilimonas sediminicola</name>
    <dbReference type="NCBI Taxonomy" id="2952158"/>
    <lineage>
        <taxon>Bacteria</taxon>
        <taxon>Pseudomonadati</taxon>
        <taxon>Balneolota</taxon>
        <taxon>Balneolia</taxon>
        <taxon>Balneolales</taxon>
        <taxon>Balneolaceae</taxon>
        <taxon>Gracilimonas</taxon>
    </lineage>
</organism>
<dbReference type="SUPFAM" id="SSF52833">
    <property type="entry name" value="Thioredoxin-like"/>
    <property type="match status" value="1"/>
</dbReference>
<protein>
    <recommendedName>
        <fullName evidence="3">Thioredoxin domain-containing protein</fullName>
    </recommendedName>
</protein>
<accession>A0A9X2RBQ6</accession>
<keyword evidence="2" id="KW-1185">Reference proteome</keyword>
<comment type="caution">
    <text evidence="1">The sequence shown here is derived from an EMBL/GenBank/DDBJ whole genome shotgun (WGS) entry which is preliminary data.</text>
</comment>
<evidence type="ECO:0008006" key="3">
    <source>
        <dbReference type="Google" id="ProtNLM"/>
    </source>
</evidence>
<proteinExistence type="predicted"/>
<dbReference type="Proteomes" id="UP001139125">
    <property type="component" value="Unassembled WGS sequence"/>
</dbReference>
<evidence type="ECO:0000313" key="1">
    <source>
        <dbReference type="EMBL" id="MCP9290485.1"/>
    </source>
</evidence>
<dbReference type="EMBL" id="JANDBC010000001">
    <property type="protein sequence ID" value="MCP9290485.1"/>
    <property type="molecule type" value="Genomic_DNA"/>
</dbReference>
<dbReference type="PROSITE" id="PS51257">
    <property type="entry name" value="PROKAR_LIPOPROTEIN"/>
    <property type="match status" value="1"/>
</dbReference>
<gene>
    <name evidence="1" type="ORF">NM125_02680</name>
</gene>
<dbReference type="AlphaFoldDB" id="A0A9X2RBQ6"/>
<dbReference type="InterPro" id="IPR036249">
    <property type="entry name" value="Thioredoxin-like_sf"/>
</dbReference>
<name>A0A9X2RBQ6_9BACT</name>